<reference evidence="4 5" key="1">
    <citation type="submission" date="2019-03" db="EMBL/GenBank/DDBJ databases">
        <title>Genomic Encyclopedia of Type Strains, Phase IV (KMG-IV): sequencing the most valuable type-strain genomes for metagenomic binning, comparative biology and taxonomic classification.</title>
        <authorList>
            <person name="Goeker M."/>
        </authorList>
    </citation>
    <scope>NUCLEOTIDE SEQUENCE [LARGE SCALE GENOMIC DNA]</scope>
    <source>
        <strain evidence="4 5">DSM 45707</strain>
    </source>
</reference>
<dbReference type="Proteomes" id="UP000294937">
    <property type="component" value="Unassembled WGS sequence"/>
</dbReference>
<evidence type="ECO:0000313" key="4">
    <source>
        <dbReference type="EMBL" id="TCS93818.1"/>
    </source>
</evidence>
<dbReference type="EMBL" id="SMAG01000005">
    <property type="protein sequence ID" value="TCS93818.1"/>
    <property type="molecule type" value="Genomic_DNA"/>
</dbReference>
<dbReference type="InterPro" id="IPR053843">
    <property type="entry name" value="DnaD_N"/>
</dbReference>
<dbReference type="PANTHER" id="PTHR37293:SF6">
    <property type="entry name" value="DNA REPLICATION PROTEIN DNAD"/>
    <property type="match status" value="1"/>
</dbReference>
<dbReference type="InterPro" id="IPR006343">
    <property type="entry name" value="DnaB/C_C"/>
</dbReference>
<evidence type="ECO:0000259" key="3">
    <source>
        <dbReference type="Pfam" id="PF21984"/>
    </source>
</evidence>
<dbReference type="InterPro" id="IPR036388">
    <property type="entry name" value="WH-like_DNA-bd_sf"/>
</dbReference>
<sequence>MDQKGSLQTSLVQLLQQGSISLPVVLFTEYKRIGLTEPQVLLLIHIMLYQEKEQNSFPTVRELEERMSCSTDEIMGIIQRLVRGGFLKIEEETNEHGVRCERYSISPLLQQLIASFVERHGEEKTNSDEVYGNVFRLFEQEFGRALSPMECQLLAKWIDEDHCPEPLIEAALREAVFCGKVNIRYIDRILLEWQRNGVKTPEEAVDYSRKFRQKGLLYQQNSTIREKKTATPSFSFYNWVNHE</sequence>
<dbReference type="InterPro" id="IPR034829">
    <property type="entry name" value="DnaD-like_sf"/>
</dbReference>
<feature type="domain" description="DnaD N-terminal" evidence="3">
    <location>
        <begin position="23"/>
        <end position="120"/>
    </location>
</feature>
<organism evidence="4 5">
    <name type="scientific">Hazenella coriacea</name>
    <dbReference type="NCBI Taxonomy" id="1179467"/>
    <lineage>
        <taxon>Bacteria</taxon>
        <taxon>Bacillati</taxon>
        <taxon>Bacillota</taxon>
        <taxon>Bacilli</taxon>
        <taxon>Bacillales</taxon>
        <taxon>Thermoactinomycetaceae</taxon>
        <taxon>Hazenella</taxon>
    </lineage>
</organism>
<dbReference type="RefSeq" id="WP_165875918.1">
    <property type="nucleotide sequence ID" value="NZ_SMAG01000005.1"/>
</dbReference>
<evidence type="ECO:0000256" key="1">
    <source>
        <dbReference type="ARBA" id="ARBA00093462"/>
    </source>
</evidence>
<dbReference type="InterPro" id="IPR036390">
    <property type="entry name" value="WH_DNA-bd_sf"/>
</dbReference>
<dbReference type="Gene3D" id="1.10.10.10">
    <property type="entry name" value="Winged helix-like DNA-binding domain superfamily/Winged helix DNA-binding domain"/>
    <property type="match status" value="1"/>
</dbReference>
<dbReference type="PANTHER" id="PTHR37293">
    <property type="entry name" value="PHAGE REPLICATION PROTEIN-RELATED"/>
    <property type="match status" value="1"/>
</dbReference>
<dbReference type="NCBIfam" id="TIGR01446">
    <property type="entry name" value="DnaD_dom"/>
    <property type="match status" value="1"/>
</dbReference>
<dbReference type="AlphaFoldDB" id="A0A4R3L4C8"/>
<dbReference type="Gene3D" id="1.10.10.630">
    <property type="entry name" value="DnaD domain-like"/>
    <property type="match status" value="1"/>
</dbReference>
<feature type="domain" description="DnaB/C C-terminal" evidence="2">
    <location>
        <begin position="135"/>
        <end position="207"/>
    </location>
</feature>
<proteinExistence type="inferred from homology"/>
<dbReference type="Pfam" id="PF07261">
    <property type="entry name" value="DnaB_2"/>
    <property type="match status" value="1"/>
</dbReference>
<comment type="similarity">
    <text evidence="1">Belongs to the DnaB/DnaD family.</text>
</comment>
<evidence type="ECO:0000259" key="2">
    <source>
        <dbReference type="Pfam" id="PF07261"/>
    </source>
</evidence>
<dbReference type="InterPro" id="IPR053162">
    <property type="entry name" value="DnaD"/>
</dbReference>
<dbReference type="Pfam" id="PF21984">
    <property type="entry name" value="DnaD_N"/>
    <property type="match status" value="1"/>
</dbReference>
<accession>A0A4R3L4C8</accession>
<evidence type="ECO:0000313" key="5">
    <source>
        <dbReference type="Proteomes" id="UP000294937"/>
    </source>
</evidence>
<protein>
    <submittedName>
        <fullName evidence="4">DNA replication protein DnaD</fullName>
    </submittedName>
</protein>
<dbReference type="SUPFAM" id="SSF46785">
    <property type="entry name" value="Winged helix' DNA-binding domain"/>
    <property type="match status" value="1"/>
</dbReference>
<gene>
    <name evidence="4" type="ORF">EDD58_10525</name>
</gene>
<keyword evidence="5" id="KW-1185">Reference proteome</keyword>
<comment type="caution">
    <text evidence="4">The sequence shown here is derived from an EMBL/GenBank/DDBJ whole genome shotgun (WGS) entry which is preliminary data.</text>
</comment>
<dbReference type="SUPFAM" id="SSF158499">
    <property type="entry name" value="DnaD domain-like"/>
    <property type="match status" value="1"/>
</dbReference>
<name>A0A4R3L4C8_9BACL</name>